<protein>
    <recommendedName>
        <fullName evidence="1">diguanylate cyclase</fullName>
        <ecNumber evidence="1">2.7.7.65</ecNumber>
    </recommendedName>
</protein>
<dbReference type="Gene3D" id="3.30.70.270">
    <property type="match status" value="1"/>
</dbReference>
<dbReference type="InterPro" id="IPR043128">
    <property type="entry name" value="Rev_trsase/Diguanyl_cyclase"/>
</dbReference>
<dbReference type="PROSITE" id="PS50887">
    <property type="entry name" value="GGDEF"/>
    <property type="match status" value="1"/>
</dbReference>
<evidence type="ECO:0000259" key="3">
    <source>
        <dbReference type="PROSITE" id="PS50887"/>
    </source>
</evidence>
<dbReference type="SMART" id="SM00267">
    <property type="entry name" value="GGDEF"/>
    <property type="match status" value="1"/>
</dbReference>
<dbReference type="InterPro" id="IPR029787">
    <property type="entry name" value="Nucleotide_cyclase"/>
</dbReference>
<dbReference type="SUPFAM" id="SSF55781">
    <property type="entry name" value="GAF domain-like"/>
    <property type="match status" value="1"/>
</dbReference>
<feature type="domain" description="GGDEF" evidence="3">
    <location>
        <begin position="190"/>
        <end position="322"/>
    </location>
</feature>
<dbReference type="PANTHER" id="PTHR45138">
    <property type="entry name" value="REGULATORY COMPONENTS OF SENSORY TRANSDUCTION SYSTEM"/>
    <property type="match status" value="1"/>
</dbReference>
<gene>
    <name evidence="4" type="ORF">LY56_02573</name>
</gene>
<dbReference type="Proteomes" id="UP000249364">
    <property type="component" value="Unassembled WGS sequence"/>
</dbReference>
<dbReference type="Pfam" id="PF01590">
    <property type="entry name" value="GAF"/>
    <property type="match status" value="1"/>
</dbReference>
<dbReference type="InterPro" id="IPR000160">
    <property type="entry name" value="GGDEF_dom"/>
</dbReference>
<dbReference type="FunFam" id="3.30.70.270:FF:000001">
    <property type="entry name" value="Diguanylate cyclase domain protein"/>
    <property type="match status" value="1"/>
</dbReference>
<dbReference type="GO" id="GO:0052621">
    <property type="term" value="F:diguanylate cyclase activity"/>
    <property type="evidence" value="ECO:0007669"/>
    <property type="project" value="UniProtKB-EC"/>
</dbReference>
<dbReference type="CDD" id="cd01949">
    <property type="entry name" value="GGDEF"/>
    <property type="match status" value="1"/>
</dbReference>
<dbReference type="RefSeq" id="WP_071470033.1">
    <property type="nucleotide sequence ID" value="NZ_MEHT01000023.1"/>
</dbReference>
<dbReference type="EC" id="2.7.7.65" evidence="1"/>
<dbReference type="InterPro" id="IPR050469">
    <property type="entry name" value="Diguanylate_Cyclase"/>
</dbReference>
<evidence type="ECO:0000313" key="5">
    <source>
        <dbReference type="Proteomes" id="UP000249364"/>
    </source>
</evidence>
<dbReference type="Pfam" id="PF00990">
    <property type="entry name" value="GGDEF"/>
    <property type="match status" value="1"/>
</dbReference>
<comment type="caution">
    <text evidence="4">The sequence shown here is derived from an EMBL/GenBank/DDBJ whole genome shotgun (WGS) entry which is preliminary data.</text>
</comment>
<dbReference type="InterPro" id="IPR003018">
    <property type="entry name" value="GAF"/>
</dbReference>
<reference evidence="4 5" key="1">
    <citation type="submission" date="2018-06" db="EMBL/GenBank/DDBJ databases">
        <title>Genomic Encyclopedia of Archaeal and Bacterial Type Strains, Phase II (KMG-II): from individual species to whole genera.</title>
        <authorList>
            <person name="Goeker M."/>
        </authorList>
    </citation>
    <scope>NUCLEOTIDE SEQUENCE [LARGE SCALE GENOMIC DNA]</scope>
    <source>
        <strain evidence="4 5">DSM 13087</strain>
    </source>
</reference>
<proteinExistence type="predicted"/>
<dbReference type="AlphaFoldDB" id="A0A2W7Q3S1"/>
<dbReference type="SUPFAM" id="SSF55073">
    <property type="entry name" value="Nucleotide cyclase"/>
    <property type="match status" value="1"/>
</dbReference>
<comment type="catalytic activity">
    <reaction evidence="2">
        <text>2 GTP = 3',3'-c-di-GMP + 2 diphosphate</text>
        <dbReference type="Rhea" id="RHEA:24898"/>
        <dbReference type="ChEBI" id="CHEBI:33019"/>
        <dbReference type="ChEBI" id="CHEBI:37565"/>
        <dbReference type="ChEBI" id="CHEBI:58805"/>
        <dbReference type="EC" id="2.7.7.65"/>
    </reaction>
</comment>
<dbReference type="OrthoDB" id="9812260at2"/>
<keyword evidence="5" id="KW-1185">Reference proteome</keyword>
<evidence type="ECO:0000313" key="4">
    <source>
        <dbReference type="EMBL" id="PZX40690.1"/>
    </source>
</evidence>
<organism evidence="4 5">
    <name type="scientific">Roseinatronobacter thiooxidans</name>
    <dbReference type="NCBI Taxonomy" id="121821"/>
    <lineage>
        <taxon>Bacteria</taxon>
        <taxon>Pseudomonadati</taxon>
        <taxon>Pseudomonadota</taxon>
        <taxon>Alphaproteobacteria</taxon>
        <taxon>Rhodobacterales</taxon>
        <taxon>Paracoccaceae</taxon>
        <taxon>Roseinatronobacter</taxon>
    </lineage>
</organism>
<dbReference type="PANTHER" id="PTHR45138:SF9">
    <property type="entry name" value="DIGUANYLATE CYCLASE DGCM-RELATED"/>
    <property type="match status" value="1"/>
</dbReference>
<dbReference type="EMBL" id="QKZQ01000012">
    <property type="protein sequence ID" value="PZX40690.1"/>
    <property type="molecule type" value="Genomic_DNA"/>
</dbReference>
<evidence type="ECO:0000256" key="1">
    <source>
        <dbReference type="ARBA" id="ARBA00012528"/>
    </source>
</evidence>
<dbReference type="InterPro" id="IPR029016">
    <property type="entry name" value="GAF-like_dom_sf"/>
</dbReference>
<accession>A0A2W7Q3S1</accession>
<name>A0A2W7Q3S1_9RHOB</name>
<evidence type="ECO:0000256" key="2">
    <source>
        <dbReference type="ARBA" id="ARBA00034247"/>
    </source>
</evidence>
<dbReference type="NCBIfam" id="TIGR00254">
    <property type="entry name" value="GGDEF"/>
    <property type="match status" value="1"/>
</dbReference>
<dbReference type="STRING" id="121821.GCA_001870675_01262"/>
<dbReference type="SMART" id="SM00065">
    <property type="entry name" value="GAF"/>
    <property type="match status" value="1"/>
</dbReference>
<sequence>MTESCETLRLKELARINPATTASEANFDLITRLVQQILHVPAVAITLIDHDTQYLRARQGIDLETTKRGDAVCDIVVRSGKPLIIEDMHKDARVADNPAVTGPMGLRAYAGAPVTTKAGFHLGSLCALDTKPRVFSPEQIDILRSFALLVSDLLELRAQADQDYLTGILNRRGFETVLEREMSRTNRNGSAATLALMDLDHFKSVNDTYGHPVGDKVLKALADLLSTRLRKSDYLARIGGEEFAVLLPDTALERAAKVVNRMRTSVAQFRLDDYPDLSLTISIGLVDITRYDQDSAAMMREVDAAVYLAKSKGRNQTRSIPTGPSL</sequence>
<dbReference type="Gene3D" id="3.30.450.40">
    <property type="match status" value="1"/>
</dbReference>